<feature type="signal peptide" evidence="1">
    <location>
        <begin position="1"/>
        <end position="25"/>
    </location>
</feature>
<name>A0A1G5Q048_9GAMM</name>
<evidence type="ECO:0000256" key="1">
    <source>
        <dbReference type="SAM" id="SignalP"/>
    </source>
</evidence>
<feature type="chain" id="PRO_5011460363" description="Cytochrome C" evidence="1">
    <location>
        <begin position="26"/>
        <end position="163"/>
    </location>
</feature>
<keyword evidence="3" id="KW-1185">Reference proteome</keyword>
<organism evidence="2 3">
    <name type="scientific">Thiohalomonas denitrificans</name>
    <dbReference type="NCBI Taxonomy" id="415747"/>
    <lineage>
        <taxon>Bacteria</taxon>
        <taxon>Pseudomonadati</taxon>
        <taxon>Pseudomonadota</taxon>
        <taxon>Gammaproteobacteria</taxon>
        <taxon>Thiohalomonadales</taxon>
        <taxon>Thiohalomonadaceae</taxon>
        <taxon>Thiohalomonas</taxon>
    </lineage>
</organism>
<dbReference type="PROSITE" id="PS51257">
    <property type="entry name" value="PROKAR_LIPOPROTEIN"/>
    <property type="match status" value="1"/>
</dbReference>
<dbReference type="RefSeq" id="WP_092993493.1">
    <property type="nucleotide sequence ID" value="NZ_FMWD01000003.1"/>
</dbReference>
<sequence length="163" mass="17638">MRINGKLVAICLMGAVGVSSVTACAARGEPVPNQQKDPDQRIVLELPPDEHYMVLEEMRNFVVAIQQIADGLARDDFDQVAAAAKTMGSGAANEIPPRVVNKLPETFKQLAGKVHTTYDAIELDAGSMADTHLALEQLGELYGYCVACHATYQLKKIPFPDAK</sequence>
<accession>A0A1G5Q048</accession>
<evidence type="ECO:0008006" key="4">
    <source>
        <dbReference type="Google" id="ProtNLM"/>
    </source>
</evidence>
<gene>
    <name evidence="2" type="ORF">SAMN03097708_01038</name>
</gene>
<protein>
    <recommendedName>
        <fullName evidence="4">Cytochrome C</fullName>
    </recommendedName>
</protein>
<evidence type="ECO:0000313" key="2">
    <source>
        <dbReference type="EMBL" id="SCZ54870.1"/>
    </source>
</evidence>
<reference evidence="2 3" key="1">
    <citation type="submission" date="2016-10" db="EMBL/GenBank/DDBJ databases">
        <authorList>
            <person name="de Groot N.N."/>
        </authorList>
    </citation>
    <scope>NUCLEOTIDE SEQUENCE [LARGE SCALE GENOMIC DNA]</scope>
    <source>
        <strain evidence="2 3">HLD2</strain>
    </source>
</reference>
<dbReference type="STRING" id="415747.SAMN03097708_01038"/>
<dbReference type="SUPFAM" id="SSF47175">
    <property type="entry name" value="Cytochromes"/>
    <property type="match status" value="1"/>
</dbReference>
<dbReference type="AlphaFoldDB" id="A0A1G5Q048"/>
<dbReference type="InterPro" id="IPR010980">
    <property type="entry name" value="Cyt_c/b562"/>
</dbReference>
<dbReference type="Proteomes" id="UP000199648">
    <property type="component" value="Unassembled WGS sequence"/>
</dbReference>
<keyword evidence="1" id="KW-0732">Signal</keyword>
<dbReference type="GO" id="GO:0020037">
    <property type="term" value="F:heme binding"/>
    <property type="evidence" value="ECO:0007669"/>
    <property type="project" value="InterPro"/>
</dbReference>
<proteinExistence type="predicted"/>
<dbReference type="OrthoDB" id="1150802at2"/>
<evidence type="ECO:0000313" key="3">
    <source>
        <dbReference type="Proteomes" id="UP000199648"/>
    </source>
</evidence>
<dbReference type="GO" id="GO:0005506">
    <property type="term" value="F:iron ion binding"/>
    <property type="evidence" value="ECO:0007669"/>
    <property type="project" value="InterPro"/>
</dbReference>
<dbReference type="GO" id="GO:0009055">
    <property type="term" value="F:electron transfer activity"/>
    <property type="evidence" value="ECO:0007669"/>
    <property type="project" value="InterPro"/>
</dbReference>
<dbReference type="GO" id="GO:0022900">
    <property type="term" value="P:electron transport chain"/>
    <property type="evidence" value="ECO:0007669"/>
    <property type="project" value="InterPro"/>
</dbReference>
<dbReference type="EMBL" id="FMWD01000003">
    <property type="protein sequence ID" value="SCZ54870.1"/>
    <property type="molecule type" value="Genomic_DNA"/>
</dbReference>